<proteinExistence type="predicted"/>
<evidence type="ECO:0000256" key="2">
    <source>
        <dbReference type="SAM" id="SignalP"/>
    </source>
</evidence>
<name>A0ABR3H4G1_LOXSC</name>
<keyword evidence="2" id="KW-0732">Signal</keyword>
<comment type="caution">
    <text evidence="3">The sequence shown here is derived from an EMBL/GenBank/DDBJ whole genome shotgun (WGS) entry which is preliminary data.</text>
</comment>
<accession>A0ABR3H4G1</accession>
<dbReference type="Proteomes" id="UP001549920">
    <property type="component" value="Unassembled WGS sequence"/>
</dbReference>
<evidence type="ECO:0000256" key="1">
    <source>
        <dbReference type="SAM" id="MobiDB-lite"/>
    </source>
</evidence>
<keyword evidence="4" id="KW-1185">Reference proteome</keyword>
<evidence type="ECO:0000313" key="3">
    <source>
        <dbReference type="EMBL" id="KAL0859686.1"/>
    </source>
</evidence>
<evidence type="ECO:0000313" key="4">
    <source>
        <dbReference type="Proteomes" id="UP001549920"/>
    </source>
</evidence>
<feature type="region of interest" description="Disordered" evidence="1">
    <location>
        <begin position="41"/>
        <end position="79"/>
    </location>
</feature>
<dbReference type="EMBL" id="JBEUOH010000027">
    <property type="protein sequence ID" value="KAL0859685.1"/>
    <property type="molecule type" value="Genomic_DNA"/>
</dbReference>
<gene>
    <name evidence="3" type="ORF">ABMA27_010801</name>
</gene>
<dbReference type="EMBL" id="JBEUOH010000027">
    <property type="protein sequence ID" value="KAL0859686.1"/>
    <property type="molecule type" value="Genomic_DNA"/>
</dbReference>
<sequence length="79" mass="8636">MRAWLVVCAALALAPCRATAAHSPADPARLERIKSHILAKPLTHSLGPTGRPCAPGSSCVRRSRSRRAERPPRTRPRTY</sequence>
<reference evidence="3 4" key="1">
    <citation type="submission" date="2024-06" db="EMBL/GenBank/DDBJ databases">
        <title>A chromosome-level genome assembly of beet webworm, Loxostege sticticalis.</title>
        <authorList>
            <person name="Zhang Y."/>
        </authorList>
    </citation>
    <scope>NUCLEOTIDE SEQUENCE [LARGE SCALE GENOMIC DNA]</scope>
    <source>
        <strain evidence="3">AQ026</strain>
        <tissue evidence="3">Whole body</tissue>
    </source>
</reference>
<protein>
    <submittedName>
        <fullName evidence="3">Uncharacterized protein</fullName>
    </submittedName>
</protein>
<feature type="chain" id="PRO_5045031731" evidence="2">
    <location>
        <begin position="21"/>
        <end position="79"/>
    </location>
</feature>
<feature type="signal peptide" evidence="2">
    <location>
        <begin position="1"/>
        <end position="20"/>
    </location>
</feature>
<organism evidence="3 4">
    <name type="scientific">Loxostege sticticalis</name>
    <name type="common">Beet webworm moth</name>
    <dbReference type="NCBI Taxonomy" id="481309"/>
    <lineage>
        <taxon>Eukaryota</taxon>
        <taxon>Metazoa</taxon>
        <taxon>Ecdysozoa</taxon>
        <taxon>Arthropoda</taxon>
        <taxon>Hexapoda</taxon>
        <taxon>Insecta</taxon>
        <taxon>Pterygota</taxon>
        <taxon>Neoptera</taxon>
        <taxon>Endopterygota</taxon>
        <taxon>Lepidoptera</taxon>
        <taxon>Glossata</taxon>
        <taxon>Ditrysia</taxon>
        <taxon>Pyraloidea</taxon>
        <taxon>Crambidae</taxon>
        <taxon>Pyraustinae</taxon>
        <taxon>Loxostege</taxon>
    </lineage>
</organism>